<keyword evidence="7 14" id="KW-0812">Transmembrane</keyword>
<dbReference type="AlphaFoldDB" id="A0A0D0HT01"/>
<dbReference type="GO" id="GO:0071555">
    <property type="term" value="P:cell wall organization"/>
    <property type="evidence" value="ECO:0007669"/>
    <property type="project" value="InterPro"/>
</dbReference>
<dbReference type="GO" id="GO:0005886">
    <property type="term" value="C:plasma membrane"/>
    <property type="evidence" value="ECO:0007669"/>
    <property type="project" value="UniProtKB-SubCell"/>
</dbReference>
<sequence length="418" mass="47267">MFSAVIKPLVVNMTILFSLIFNANLFFPFRRKMVLTWKQKMMYGVAASFTALLCMMYPIQPLAKTNFDFRMIVILVTTLYIGKTAGLLCTFTVVIARFIIGGPFAYAGATVSVFAYVVGILFRSSFFNVKRKMLYGLMIVFIYLILYIATIIYAVPPLPWRFYVVYFSFFIAMFLALIYVIERLIQFNEQFDDMIYLDKLATVSEMAASFAHEIRNPLTTVRGFVQFLSKDTTDENVKKFAPIILEELDRTNDIITEYLTLAKPASFQLQKVNIDDILHTSVHLLSPLGTMTNVSLHLYTEGKSDVYGDAHYLKQALLNVMKNGIEAIEYGGAVTVHKTVDEKEKEVIITIRDTGKGMTEDELKNIGLPYYTTKSKGTGLGSMIASRLIRQMGGTMAYESRLNEGTTVTITLPLYEGD</sequence>
<dbReference type="PANTHER" id="PTHR43065:SF46">
    <property type="entry name" value="C4-DICARBOXYLATE TRANSPORT SENSOR PROTEIN DCTB"/>
    <property type="match status" value="1"/>
</dbReference>
<protein>
    <recommendedName>
        <fullName evidence="3">histidine kinase</fullName>
        <ecNumber evidence="3">2.7.13.3</ecNumber>
    </recommendedName>
</protein>
<dbReference type="SUPFAM" id="SSF55874">
    <property type="entry name" value="ATPase domain of HSP90 chaperone/DNA topoisomerase II/histidine kinase"/>
    <property type="match status" value="1"/>
</dbReference>
<feature type="transmembrane region" description="Helical" evidence="14">
    <location>
        <begin position="134"/>
        <end position="154"/>
    </location>
</feature>
<evidence type="ECO:0000256" key="2">
    <source>
        <dbReference type="ARBA" id="ARBA00004651"/>
    </source>
</evidence>
<evidence type="ECO:0000256" key="9">
    <source>
        <dbReference type="ARBA" id="ARBA00022777"/>
    </source>
</evidence>
<proteinExistence type="predicted"/>
<dbReference type="SUPFAM" id="SSF47384">
    <property type="entry name" value="Homodimeric domain of signal transducing histidine kinase"/>
    <property type="match status" value="1"/>
</dbReference>
<keyword evidence="9 16" id="KW-0418">Kinase</keyword>
<evidence type="ECO:0000313" key="17">
    <source>
        <dbReference type="Proteomes" id="UP000032047"/>
    </source>
</evidence>
<dbReference type="Pfam" id="PF02518">
    <property type="entry name" value="HATPase_c"/>
    <property type="match status" value="1"/>
</dbReference>
<dbReference type="InterPro" id="IPR003594">
    <property type="entry name" value="HATPase_dom"/>
</dbReference>
<dbReference type="InterPro" id="IPR004358">
    <property type="entry name" value="Sig_transdc_His_kin-like_C"/>
</dbReference>
<feature type="transmembrane region" description="Helical" evidence="14">
    <location>
        <begin position="41"/>
        <end position="59"/>
    </location>
</feature>
<keyword evidence="12" id="KW-0902">Two-component regulatory system</keyword>
<evidence type="ECO:0000313" key="16">
    <source>
        <dbReference type="EMBL" id="KIP22352.1"/>
    </source>
</evidence>
<dbReference type="EC" id="2.7.13.3" evidence="3"/>
<evidence type="ECO:0000256" key="10">
    <source>
        <dbReference type="ARBA" id="ARBA00022840"/>
    </source>
</evidence>
<dbReference type="Pfam" id="PF00512">
    <property type="entry name" value="HisKA"/>
    <property type="match status" value="1"/>
</dbReference>
<evidence type="ECO:0000259" key="15">
    <source>
        <dbReference type="PROSITE" id="PS50109"/>
    </source>
</evidence>
<comment type="caution">
    <text evidence="16">The sequence shown here is derived from an EMBL/GenBank/DDBJ whole genome shotgun (WGS) entry which is preliminary data.</text>
</comment>
<evidence type="ECO:0000256" key="13">
    <source>
        <dbReference type="ARBA" id="ARBA00023136"/>
    </source>
</evidence>
<dbReference type="GO" id="GO:0000155">
    <property type="term" value="F:phosphorelay sensor kinase activity"/>
    <property type="evidence" value="ECO:0007669"/>
    <property type="project" value="InterPro"/>
</dbReference>
<organism evidence="16 17">
    <name type="scientific">Anoxybacillus ayderensis</name>
    <dbReference type="NCBI Taxonomy" id="265546"/>
    <lineage>
        <taxon>Bacteria</taxon>
        <taxon>Bacillati</taxon>
        <taxon>Bacillota</taxon>
        <taxon>Bacilli</taxon>
        <taxon>Bacillales</taxon>
        <taxon>Anoxybacillaceae</taxon>
        <taxon>Anoxybacillus</taxon>
    </lineage>
</organism>
<feature type="transmembrane region" description="Helical" evidence="14">
    <location>
        <begin position="71"/>
        <end position="98"/>
    </location>
</feature>
<dbReference type="PATRIC" id="fig|265546.4.peg.35"/>
<feature type="domain" description="Histidine kinase" evidence="15">
    <location>
        <begin position="209"/>
        <end position="416"/>
    </location>
</feature>
<evidence type="ECO:0000256" key="4">
    <source>
        <dbReference type="ARBA" id="ARBA00022475"/>
    </source>
</evidence>
<keyword evidence="4" id="KW-1003">Cell membrane</keyword>
<keyword evidence="13 14" id="KW-0472">Membrane</keyword>
<keyword evidence="17" id="KW-1185">Reference proteome</keyword>
<evidence type="ECO:0000256" key="14">
    <source>
        <dbReference type="SAM" id="Phobius"/>
    </source>
</evidence>
<dbReference type="Gene3D" id="1.10.287.130">
    <property type="match status" value="1"/>
</dbReference>
<dbReference type="InterPro" id="IPR005467">
    <property type="entry name" value="His_kinase_dom"/>
</dbReference>
<dbReference type="CDD" id="cd00082">
    <property type="entry name" value="HisKA"/>
    <property type="match status" value="1"/>
</dbReference>
<dbReference type="PRINTS" id="PR00344">
    <property type="entry name" value="BCTRLSENSOR"/>
</dbReference>
<comment type="catalytic activity">
    <reaction evidence="1">
        <text>ATP + protein L-histidine = ADP + protein N-phospho-L-histidine.</text>
        <dbReference type="EC" id="2.7.13.3"/>
    </reaction>
</comment>
<feature type="transmembrane region" description="Helical" evidence="14">
    <location>
        <begin position="9"/>
        <end position="29"/>
    </location>
</feature>
<dbReference type="RefSeq" id="WP_042533692.1">
    <property type="nucleotide sequence ID" value="NZ_JXTG01000001.1"/>
</dbReference>
<evidence type="ECO:0000256" key="5">
    <source>
        <dbReference type="ARBA" id="ARBA00022553"/>
    </source>
</evidence>
<dbReference type="GO" id="GO:0005524">
    <property type="term" value="F:ATP binding"/>
    <property type="evidence" value="ECO:0007669"/>
    <property type="project" value="UniProtKB-KW"/>
</dbReference>
<evidence type="ECO:0000256" key="6">
    <source>
        <dbReference type="ARBA" id="ARBA00022679"/>
    </source>
</evidence>
<dbReference type="Gene3D" id="3.30.565.10">
    <property type="entry name" value="Histidine kinase-like ATPase, C-terminal domain"/>
    <property type="match status" value="1"/>
</dbReference>
<name>A0A0D0HT01_9BACL</name>
<feature type="transmembrane region" description="Helical" evidence="14">
    <location>
        <begin position="160"/>
        <end position="181"/>
    </location>
</feature>
<dbReference type="InterPro" id="IPR011620">
    <property type="entry name" value="Sig_transdc_His_kinase_LytS_TM"/>
</dbReference>
<accession>A0A0D0HT01</accession>
<evidence type="ECO:0000256" key="1">
    <source>
        <dbReference type="ARBA" id="ARBA00000085"/>
    </source>
</evidence>
<dbReference type="InterPro" id="IPR036097">
    <property type="entry name" value="HisK_dim/P_sf"/>
</dbReference>
<keyword evidence="11 14" id="KW-1133">Transmembrane helix</keyword>
<reference evidence="16 17" key="1">
    <citation type="submission" date="2015-01" db="EMBL/GenBank/DDBJ databases">
        <title>Genome sequence of Anoxybacillus ayderensis strain AB04.</title>
        <authorList>
            <person name="Belduz A.O."/>
            <person name="Canakci S."/>
            <person name="Chan K.-G."/>
            <person name="Kahar U.M."/>
            <person name="Yaakob A.S."/>
            <person name="Chan C.S."/>
            <person name="Goh K.M."/>
        </authorList>
    </citation>
    <scope>NUCLEOTIDE SEQUENCE [LARGE SCALE GENOMIC DNA]</scope>
    <source>
        <strain evidence="16 17">AB04</strain>
    </source>
</reference>
<comment type="subcellular location">
    <subcellularLocation>
        <location evidence="2">Cell membrane</location>
        <topology evidence="2">Multi-pass membrane protein</topology>
    </subcellularLocation>
</comment>
<evidence type="ECO:0000256" key="7">
    <source>
        <dbReference type="ARBA" id="ARBA00022692"/>
    </source>
</evidence>
<dbReference type="PROSITE" id="PS50109">
    <property type="entry name" value="HIS_KIN"/>
    <property type="match status" value="1"/>
</dbReference>
<evidence type="ECO:0000256" key="3">
    <source>
        <dbReference type="ARBA" id="ARBA00012438"/>
    </source>
</evidence>
<keyword evidence="8" id="KW-0547">Nucleotide-binding</keyword>
<dbReference type="Proteomes" id="UP000032047">
    <property type="component" value="Unassembled WGS sequence"/>
</dbReference>
<keyword evidence="5" id="KW-0597">Phosphoprotein</keyword>
<dbReference type="Pfam" id="PF07694">
    <property type="entry name" value="5TM-5TMR_LYT"/>
    <property type="match status" value="1"/>
</dbReference>
<dbReference type="InterPro" id="IPR003661">
    <property type="entry name" value="HisK_dim/P_dom"/>
</dbReference>
<evidence type="ECO:0000256" key="12">
    <source>
        <dbReference type="ARBA" id="ARBA00023012"/>
    </source>
</evidence>
<dbReference type="InterPro" id="IPR036890">
    <property type="entry name" value="HATPase_C_sf"/>
</dbReference>
<feature type="transmembrane region" description="Helical" evidence="14">
    <location>
        <begin position="104"/>
        <end position="122"/>
    </location>
</feature>
<evidence type="ECO:0000256" key="11">
    <source>
        <dbReference type="ARBA" id="ARBA00022989"/>
    </source>
</evidence>
<dbReference type="SMART" id="SM00388">
    <property type="entry name" value="HisKA"/>
    <property type="match status" value="1"/>
</dbReference>
<evidence type="ECO:0000256" key="8">
    <source>
        <dbReference type="ARBA" id="ARBA00022741"/>
    </source>
</evidence>
<dbReference type="PANTHER" id="PTHR43065">
    <property type="entry name" value="SENSOR HISTIDINE KINASE"/>
    <property type="match status" value="1"/>
</dbReference>
<keyword evidence="6 16" id="KW-0808">Transferase</keyword>
<gene>
    <name evidence="16" type="ORF">JV16_00032</name>
</gene>
<keyword evidence="10" id="KW-0067">ATP-binding</keyword>
<dbReference type="EMBL" id="JXTG01000001">
    <property type="protein sequence ID" value="KIP22352.1"/>
    <property type="molecule type" value="Genomic_DNA"/>
</dbReference>
<dbReference type="SMART" id="SM00387">
    <property type="entry name" value="HATPase_c"/>
    <property type="match status" value="1"/>
</dbReference>